<keyword evidence="2" id="KW-0808">Transferase</keyword>
<evidence type="ECO:0000313" key="3">
    <source>
        <dbReference type="Proteomes" id="UP000463470"/>
    </source>
</evidence>
<accession>A0A845L2U7</accession>
<dbReference type="PROSITE" id="PS51186">
    <property type="entry name" value="GNAT"/>
    <property type="match status" value="1"/>
</dbReference>
<dbReference type="EMBL" id="WXEY01000021">
    <property type="protein sequence ID" value="MZP30932.1"/>
    <property type="molecule type" value="Genomic_DNA"/>
</dbReference>
<keyword evidence="3" id="KW-1185">Reference proteome</keyword>
<gene>
    <name evidence="2" type="ORF">GTO91_14530</name>
</gene>
<dbReference type="RefSeq" id="WP_161259451.1">
    <property type="nucleotide sequence ID" value="NZ_WXEY01000021.1"/>
</dbReference>
<sequence length="140" mass="16659">MTAYDVVETLTDTQIEEAYELCKREWWGKERKLDEFKKAVRHSSVVLAFRDLESEKIIAFARVITDFTYKAMLVDIVVDEGYRGRGLGRQMMERIIRHPELESVHIFELFCAPELVQFYEKWGFGERLGKVRCMRRRVFA</sequence>
<dbReference type="AlphaFoldDB" id="A0A845L2U7"/>
<dbReference type="Proteomes" id="UP000463470">
    <property type="component" value="Unassembled WGS sequence"/>
</dbReference>
<dbReference type="InterPro" id="IPR016181">
    <property type="entry name" value="Acyl_CoA_acyltransferase"/>
</dbReference>
<dbReference type="Pfam" id="PF00583">
    <property type="entry name" value="Acetyltransf_1"/>
    <property type="match status" value="1"/>
</dbReference>
<dbReference type="InterPro" id="IPR053144">
    <property type="entry name" value="Acetyltransferase_Butenolide"/>
</dbReference>
<feature type="domain" description="N-acetyltransferase" evidence="1">
    <location>
        <begin position="5"/>
        <end position="140"/>
    </location>
</feature>
<evidence type="ECO:0000313" key="2">
    <source>
        <dbReference type="EMBL" id="MZP30932.1"/>
    </source>
</evidence>
<dbReference type="CDD" id="cd04301">
    <property type="entry name" value="NAT_SF"/>
    <property type="match status" value="1"/>
</dbReference>
<dbReference type="Gene3D" id="3.40.630.30">
    <property type="match status" value="1"/>
</dbReference>
<protein>
    <submittedName>
        <fullName evidence="2">GNAT family N-acetyltransferase</fullName>
    </submittedName>
</protein>
<name>A0A845L2U7_9FIRM</name>
<dbReference type="PANTHER" id="PTHR43233:SF1">
    <property type="entry name" value="FAMILY N-ACETYLTRANSFERASE, PUTATIVE (AFU_ORTHOLOGUE AFUA_6G03350)-RELATED"/>
    <property type="match status" value="1"/>
</dbReference>
<dbReference type="GO" id="GO:0016747">
    <property type="term" value="F:acyltransferase activity, transferring groups other than amino-acyl groups"/>
    <property type="evidence" value="ECO:0007669"/>
    <property type="project" value="InterPro"/>
</dbReference>
<dbReference type="InterPro" id="IPR000182">
    <property type="entry name" value="GNAT_dom"/>
</dbReference>
<dbReference type="PANTHER" id="PTHR43233">
    <property type="entry name" value="FAMILY N-ACETYLTRANSFERASE, PUTATIVE (AFU_ORTHOLOGUE AFUA_6G03350)-RELATED"/>
    <property type="match status" value="1"/>
</dbReference>
<reference evidence="2 3" key="1">
    <citation type="submission" date="2020-01" db="EMBL/GenBank/DDBJ databases">
        <title>Whole-genome sequence of Heliobacterium undosum DSM 13378.</title>
        <authorList>
            <person name="Kyndt J.A."/>
            <person name="Meyer T.E."/>
        </authorList>
    </citation>
    <scope>NUCLEOTIDE SEQUENCE [LARGE SCALE GENOMIC DNA]</scope>
    <source>
        <strain evidence="2 3">DSM 13378</strain>
    </source>
</reference>
<evidence type="ECO:0000259" key="1">
    <source>
        <dbReference type="PROSITE" id="PS51186"/>
    </source>
</evidence>
<comment type="caution">
    <text evidence="2">The sequence shown here is derived from an EMBL/GenBank/DDBJ whole genome shotgun (WGS) entry which is preliminary data.</text>
</comment>
<dbReference type="OrthoDB" id="9775804at2"/>
<dbReference type="SUPFAM" id="SSF55729">
    <property type="entry name" value="Acyl-CoA N-acyltransferases (Nat)"/>
    <property type="match status" value="1"/>
</dbReference>
<proteinExistence type="predicted"/>
<organism evidence="2 3">
    <name type="scientific">Heliomicrobium undosum</name>
    <dbReference type="NCBI Taxonomy" id="121734"/>
    <lineage>
        <taxon>Bacteria</taxon>
        <taxon>Bacillati</taxon>
        <taxon>Bacillota</taxon>
        <taxon>Clostridia</taxon>
        <taxon>Eubacteriales</taxon>
        <taxon>Heliobacteriaceae</taxon>
        <taxon>Heliomicrobium</taxon>
    </lineage>
</organism>